<feature type="transmembrane region" description="Helical" evidence="1">
    <location>
        <begin position="108"/>
        <end position="125"/>
    </location>
</feature>
<name>A0A0X8C2U3_9FLAO</name>
<reference evidence="2" key="3">
    <citation type="submission" date="2019-05" db="EMBL/GenBank/DDBJ databases">
        <title>Flavobacterium columnare strain B185, complete genome.</title>
        <authorList>
            <person name="Sundberg L.-R."/>
            <person name="Papponen P."/>
            <person name="Laanto E."/>
        </authorList>
    </citation>
    <scope>NUCLEOTIDE SEQUENCE</scope>
    <source>
        <strain evidence="2">B185</strain>
    </source>
</reference>
<dbReference type="OrthoDB" id="1374664at2"/>
<dbReference type="EMBL" id="RWGX01000005">
    <property type="protein sequence ID" value="RVU87025.1"/>
    <property type="molecule type" value="Genomic_DNA"/>
</dbReference>
<proteinExistence type="predicted"/>
<dbReference type="EMBL" id="CP010992">
    <property type="protein sequence ID" value="AMO19010.1"/>
    <property type="molecule type" value="Genomic_DNA"/>
</dbReference>
<keyword evidence="1" id="KW-0812">Transmembrane</keyword>
<reference evidence="4" key="1">
    <citation type="submission" date="2016-03" db="EMBL/GenBank/DDBJ databases">
        <title>Flavobacterium columnare strain B185, complete genome.</title>
        <authorList>
            <person name="Sundberg L.-R."/>
            <person name="Papponen P."/>
            <person name="Laanto E."/>
        </authorList>
    </citation>
    <scope>NUCLEOTIDE SEQUENCE [LARGE SCALE GENOMIC DNA]</scope>
    <source>
        <strain evidence="4">B185</strain>
    </source>
</reference>
<dbReference type="Pfam" id="PF10097">
    <property type="entry name" value="DUF2335"/>
    <property type="match status" value="1"/>
</dbReference>
<organism evidence="3">
    <name type="scientific">Flavobacterium columnare</name>
    <dbReference type="NCBI Taxonomy" id="996"/>
    <lineage>
        <taxon>Bacteria</taxon>
        <taxon>Pseudomonadati</taxon>
        <taxon>Bacteroidota</taxon>
        <taxon>Flavobacteriia</taxon>
        <taxon>Flavobacteriales</taxon>
        <taxon>Flavobacteriaceae</taxon>
        <taxon>Flavobacterium</taxon>
    </lineage>
</organism>
<protein>
    <submittedName>
        <fullName evidence="3">DUF2335 domain-containing protein</fullName>
    </submittedName>
</protein>
<reference evidence="3" key="2">
    <citation type="submission" date="2018-12" db="EMBL/GenBank/DDBJ databases">
        <title>Draft genome sequence of Flaovobacterium columnare BGFS27 isolated from channel catfish in Alabama.</title>
        <authorList>
            <person name="Cai W."/>
            <person name="Arias C."/>
        </authorList>
    </citation>
    <scope>NUCLEOTIDE SEQUENCE [LARGE SCALE GENOMIC DNA]</scope>
    <source>
        <strain evidence="3">BGFS27</strain>
    </source>
</reference>
<dbReference type="InterPro" id="IPR019284">
    <property type="entry name" value="RP532"/>
</dbReference>
<gene>
    <name evidence="3" type="ORF">EJB19_11745</name>
    <name evidence="2" type="ORF">UN65_00325</name>
</gene>
<evidence type="ECO:0000313" key="2">
    <source>
        <dbReference type="EMBL" id="AMO19010.1"/>
    </source>
</evidence>
<evidence type="ECO:0000256" key="1">
    <source>
        <dbReference type="SAM" id="Phobius"/>
    </source>
</evidence>
<sequence length="135" mass="15394">MNKQKNYKENKNHGLEHSKGKLLLSQTYEGQLPSPEMMEKYNQLDPTFANRILIMAEREQIHQHSIDKRSQFGILFSMIIGMFFAFSSVLVISYLVYLCITKDYPKTAATIAVGVIVGIAGVFLYKKNASKKEDL</sequence>
<feature type="transmembrane region" description="Helical" evidence="1">
    <location>
        <begin position="72"/>
        <end position="96"/>
    </location>
</feature>
<evidence type="ECO:0000313" key="3">
    <source>
        <dbReference type="EMBL" id="RVU87025.1"/>
    </source>
</evidence>
<dbReference type="AlphaFoldDB" id="A0A0X8C2U3"/>
<keyword evidence="1" id="KW-0472">Membrane</keyword>
<accession>A0A0X8C2U3</accession>
<dbReference type="RefSeq" id="WP_060382811.1">
    <property type="nucleotide sequence ID" value="NZ_CP010992.1"/>
</dbReference>
<dbReference type="KEGG" id="fcv:AWN65_08705"/>
<dbReference type="Proteomes" id="UP000304840">
    <property type="component" value="Chromosome"/>
</dbReference>
<keyword evidence="1" id="KW-1133">Transmembrane helix</keyword>
<dbReference type="GeneID" id="56895848"/>
<reference evidence="2 4" key="4">
    <citation type="submission" date="2019-05" db="EMBL/GenBank/DDBJ databases">
        <authorList>
            <person name="Ravantti J.J."/>
        </authorList>
    </citation>
    <scope>NUCLEOTIDE SEQUENCE [LARGE SCALE GENOMIC DNA]</scope>
    <source>
        <strain evidence="2 4">B185</strain>
    </source>
</reference>
<evidence type="ECO:0000313" key="4">
    <source>
        <dbReference type="Proteomes" id="UP000304840"/>
    </source>
</evidence>